<feature type="transmembrane region" description="Helical" evidence="5">
    <location>
        <begin position="26"/>
        <end position="57"/>
    </location>
</feature>
<feature type="transmembrane region" description="Helical" evidence="5">
    <location>
        <begin position="223"/>
        <end position="247"/>
    </location>
</feature>
<comment type="subcellular location">
    <subcellularLocation>
        <location evidence="1">Membrane</location>
        <topology evidence="1">Multi-pass membrane protein</topology>
    </subcellularLocation>
</comment>
<feature type="transmembrane region" description="Helical" evidence="5">
    <location>
        <begin position="78"/>
        <end position="96"/>
    </location>
</feature>
<evidence type="ECO:0000256" key="4">
    <source>
        <dbReference type="ARBA" id="ARBA00023136"/>
    </source>
</evidence>
<dbReference type="PROSITE" id="PS00216">
    <property type="entry name" value="SUGAR_TRANSPORT_1"/>
    <property type="match status" value="1"/>
</dbReference>
<evidence type="ECO:0000313" key="7">
    <source>
        <dbReference type="EMBL" id="HHK68235.1"/>
    </source>
</evidence>
<feature type="transmembrane region" description="Helical" evidence="5">
    <location>
        <begin position="141"/>
        <end position="161"/>
    </location>
</feature>
<accession>A0A7C5QN23</accession>
<keyword evidence="4 5" id="KW-0472">Membrane</keyword>
<dbReference type="PANTHER" id="PTHR23534:SF1">
    <property type="entry name" value="MAJOR FACILITATOR SUPERFAMILY PROTEIN"/>
    <property type="match status" value="1"/>
</dbReference>
<dbReference type="InterPro" id="IPR020846">
    <property type="entry name" value="MFS_dom"/>
</dbReference>
<dbReference type="Pfam" id="PF07690">
    <property type="entry name" value="MFS_1"/>
    <property type="match status" value="1"/>
</dbReference>
<feature type="transmembrane region" description="Helical" evidence="5">
    <location>
        <begin position="173"/>
        <end position="195"/>
    </location>
</feature>
<feature type="transmembrane region" description="Helical" evidence="5">
    <location>
        <begin position="347"/>
        <end position="370"/>
    </location>
</feature>
<feature type="transmembrane region" description="Helical" evidence="5">
    <location>
        <begin position="102"/>
        <end position="120"/>
    </location>
</feature>
<dbReference type="InterPro" id="IPR036259">
    <property type="entry name" value="MFS_trans_sf"/>
</dbReference>
<gene>
    <name evidence="7" type="ORF">ENM11_03645</name>
</gene>
<evidence type="ECO:0000256" key="5">
    <source>
        <dbReference type="SAM" id="Phobius"/>
    </source>
</evidence>
<feature type="transmembrane region" description="Helical" evidence="5">
    <location>
        <begin position="376"/>
        <end position="397"/>
    </location>
</feature>
<keyword evidence="3 5" id="KW-1133">Transmembrane helix</keyword>
<comment type="caution">
    <text evidence="7">The sequence shown here is derived from an EMBL/GenBank/DDBJ whole genome shotgun (WGS) entry which is preliminary data.</text>
</comment>
<dbReference type="GO" id="GO:0022857">
    <property type="term" value="F:transmembrane transporter activity"/>
    <property type="evidence" value="ECO:0007669"/>
    <property type="project" value="InterPro"/>
</dbReference>
<dbReference type="Gene3D" id="1.20.1250.20">
    <property type="entry name" value="MFS general substrate transporter like domains"/>
    <property type="match status" value="2"/>
</dbReference>
<dbReference type="PANTHER" id="PTHR23534">
    <property type="entry name" value="MFS PERMEASE"/>
    <property type="match status" value="1"/>
</dbReference>
<dbReference type="InterPro" id="IPR011701">
    <property type="entry name" value="MFS"/>
</dbReference>
<keyword evidence="2 5" id="KW-0812">Transmembrane</keyword>
<feature type="transmembrane region" description="Helical" evidence="5">
    <location>
        <begin position="259"/>
        <end position="277"/>
    </location>
</feature>
<evidence type="ECO:0000256" key="3">
    <source>
        <dbReference type="ARBA" id="ARBA00022989"/>
    </source>
</evidence>
<feature type="transmembrane region" description="Helical" evidence="5">
    <location>
        <begin position="312"/>
        <end position="335"/>
    </location>
</feature>
<sequence>MKELSLGRTVVKNIALLTSCQALNTVVVQFFVVFAPAAILLLGGSAALAGLGSAFIWGGRLISTYQLGALMDRLGRRPVIAGGMALAAAASLVAALSVSSRALPLFLLTLLLYGVGRGMVEFSRVAVADMLPANRRGLGTGIILTGSIAGTLATPLLVSYITQQPNSTQSSNVVTSLYNAAFISLLGLMLSLLVWPDPLKMAGQSNNPIRGRRDVLRRLREPGILTAAASMAASTGVMVAVMSLNTVLMYSHQHNATDISTVVMIHVIGMYAFSIPLGRLSDKVGRPAVMLAGMVVTLAGVLLLPLSSDMTVVTVALFLVGLGWSAAWVASSAYIADLTVVEERGGVTGVADAVAAGSSIIMPILGGLALEAGGAGLLAATAVAASLPSIAACIRVLRFKP</sequence>
<dbReference type="InterPro" id="IPR005829">
    <property type="entry name" value="Sugar_transporter_CS"/>
</dbReference>
<organism evidence="7">
    <name type="scientific">Caldiarchaeum subterraneum</name>
    <dbReference type="NCBI Taxonomy" id="311458"/>
    <lineage>
        <taxon>Archaea</taxon>
        <taxon>Nitrososphaerota</taxon>
        <taxon>Candidatus Caldarchaeales</taxon>
        <taxon>Candidatus Caldarchaeaceae</taxon>
        <taxon>Candidatus Caldarchaeum</taxon>
    </lineage>
</organism>
<evidence type="ECO:0000259" key="6">
    <source>
        <dbReference type="PROSITE" id="PS50850"/>
    </source>
</evidence>
<evidence type="ECO:0000256" key="2">
    <source>
        <dbReference type="ARBA" id="ARBA00022692"/>
    </source>
</evidence>
<dbReference type="SUPFAM" id="SSF103473">
    <property type="entry name" value="MFS general substrate transporter"/>
    <property type="match status" value="1"/>
</dbReference>
<evidence type="ECO:0000256" key="1">
    <source>
        <dbReference type="ARBA" id="ARBA00004141"/>
    </source>
</evidence>
<dbReference type="PROSITE" id="PS50850">
    <property type="entry name" value="MFS"/>
    <property type="match status" value="1"/>
</dbReference>
<dbReference type="EMBL" id="DRWN01000027">
    <property type="protein sequence ID" value="HHK68235.1"/>
    <property type="molecule type" value="Genomic_DNA"/>
</dbReference>
<protein>
    <submittedName>
        <fullName evidence="7">MFS transporter</fullName>
    </submittedName>
</protein>
<feature type="domain" description="Major facilitator superfamily (MFS) profile" evidence="6">
    <location>
        <begin position="10"/>
        <end position="401"/>
    </location>
</feature>
<dbReference type="AlphaFoldDB" id="A0A7C5QN23"/>
<dbReference type="GO" id="GO:0016020">
    <property type="term" value="C:membrane"/>
    <property type="evidence" value="ECO:0007669"/>
    <property type="project" value="UniProtKB-SubCell"/>
</dbReference>
<name>A0A7C5QN23_CALS0</name>
<feature type="transmembrane region" description="Helical" evidence="5">
    <location>
        <begin position="289"/>
        <end position="306"/>
    </location>
</feature>
<reference evidence="7" key="1">
    <citation type="journal article" date="2020" name="mSystems">
        <title>Genome- and Community-Level Interaction Insights into Carbon Utilization and Element Cycling Functions of Hydrothermarchaeota in Hydrothermal Sediment.</title>
        <authorList>
            <person name="Zhou Z."/>
            <person name="Liu Y."/>
            <person name="Xu W."/>
            <person name="Pan J."/>
            <person name="Luo Z.H."/>
            <person name="Li M."/>
        </authorList>
    </citation>
    <scope>NUCLEOTIDE SEQUENCE [LARGE SCALE GENOMIC DNA]</scope>
    <source>
        <strain evidence="7">SpSt-1056</strain>
    </source>
</reference>
<proteinExistence type="predicted"/>